<evidence type="ECO:0000313" key="2">
    <source>
        <dbReference type="EMBL" id="KAK0157550.1"/>
    </source>
</evidence>
<feature type="region of interest" description="Disordered" evidence="1">
    <location>
        <begin position="88"/>
        <end position="107"/>
    </location>
</feature>
<sequence>MQLLNEKHDNCACDVADENELDKMLITNNKSMHETSSKILLTEVINKIKALQEELKFVKNIKKADYNNSSMTPSARVTFNNRTSHVHYIDDSDDDADDDDDNDNDNDEALLLYLHTTPFD</sequence>
<comment type="caution">
    <text evidence="2">The sequence shown here is derived from an EMBL/GenBank/DDBJ whole genome shotgun (WGS) entry which is preliminary data.</text>
</comment>
<dbReference type="Proteomes" id="UP001168990">
    <property type="component" value="Unassembled WGS sequence"/>
</dbReference>
<evidence type="ECO:0000256" key="1">
    <source>
        <dbReference type="SAM" id="MobiDB-lite"/>
    </source>
</evidence>
<gene>
    <name evidence="2" type="ORF">PV328_011279</name>
</gene>
<proteinExistence type="predicted"/>
<reference evidence="2" key="2">
    <citation type="submission" date="2023-03" db="EMBL/GenBank/DDBJ databases">
        <authorList>
            <person name="Inwood S.N."/>
            <person name="Skelly J.G."/>
            <person name="Guhlin J."/>
            <person name="Harrop T.W.R."/>
            <person name="Goldson S.G."/>
            <person name="Dearden P.K."/>
        </authorList>
    </citation>
    <scope>NUCLEOTIDE SEQUENCE</scope>
    <source>
        <strain evidence="2">Irish</strain>
        <tissue evidence="2">Whole body</tissue>
    </source>
</reference>
<name>A0AA39C508_9HYME</name>
<feature type="compositionally biased region" description="Acidic residues" evidence="1">
    <location>
        <begin position="91"/>
        <end position="107"/>
    </location>
</feature>
<reference evidence="2" key="1">
    <citation type="journal article" date="2023" name="bioRxiv">
        <title>Scaffold-level genome assemblies of two parasitoid biocontrol wasps reveal the parthenogenesis mechanism and an associated novel virus.</title>
        <authorList>
            <person name="Inwood S."/>
            <person name="Skelly J."/>
            <person name="Guhlin J."/>
            <person name="Harrop T."/>
            <person name="Goldson S."/>
            <person name="Dearden P."/>
        </authorList>
    </citation>
    <scope>NUCLEOTIDE SEQUENCE</scope>
    <source>
        <strain evidence="2">Irish</strain>
        <tissue evidence="2">Whole body</tissue>
    </source>
</reference>
<organism evidence="2 3">
    <name type="scientific">Microctonus aethiopoides</name>
    <dbReference type="NCBI Taxonomy" id="144406"/>
    <lineage>
        <taxon>Eukaryota</taxon>
        <taxon>Metazoa</taxon>
        <taxon>Ecdysozoa</taxon>
        <taxon>Arthropoda</taxon>
        <taxon>Hexapoda</taxon>
        <taxon>Insecta</taxon>
        <taxon>Pterygota</taxon>
        <taxon>Neoptera</taxon>
        <taxon>Endopterygota</taxon>
        <taxon>Hymenoptera</taxon>
        <taxon>Apocrita</taxon>
        <taxon>Ichneumonoidea</taxon>
        <taxon>Braconidae</taxon>
        <taxon>Euphorinae</taxon>
        <taxon>Microctonus</taxon>
    </lineage>
</organism>
<dbReference type="EMBL" id="JAQQBS010001425">
    <property type="protein sequence ID" value="KAK0157550.1"/>
    <property type="molecule type" value="Genomic_DNA"/>
</dbReference>
<evidence type="ECO:0000313" key="3">
    <source>
        <dbReference type="Proteomes" id="UP001168990"/>
    </source>
</evidence>
<dbReference type="AlphaFoldDB" id="A0AA39C508"/>
<protein>
    <submittedName>
        <fullName evidence="2">Uncharacterized protein</fullName>
    </submittedName>
</protein>
<accession>A0AA39C508</accession>
<keyword evidence="3" id="KW-1185">Reference proteome</keyword>